<feature type="compositionally biased region" description="Polar residues" evidence="1">
    <location>
        <begin position="753"/>
        <end position="771"/>
    </location>
</feature>
<dbReference type="InterPro" id="IPR013941">
    <property type="entry name" value="ZDS1_C"/>
</dbReference>
<feature type="region of interest" description="Disordered" evidence="1">
    <location>
        <begin position="235"/>
        <end position="311"/>
    </location>
</feature>
<feature type="compositionally biased region" description="Basic and acidic residues" evidence="1">
    <location>
        <begin position="632"/>
        <end position="686"/>
    </location>
</feature>
<feature type="compositionally biased region" description="Low complexity" evidence="1">
    <location>
        <begin position="407"/>
        <end position="440"/>
    </location>
</feature>
<protein>
    <recommendedName>
        <fullName evidence="2">Protein Zds1 C-terminal domain-containing protein</fullName>
    </recommendedName>
</protein>
<feature type="compositionally biased region" description="Low complexity" evidence="1">
    <location>
        <begin position="726"/>
        <end position="735"/>
    </location>
</feature>
<feature type="compositionally biased region" description="Basic and acidic residues" evidence="1">
    <location>
        <begin position="716"/>
        <end position="725"/>
    </location>
</feature>
<dbReference type="PANTHER" id="PTHR28089">
    <property type="entry name" value="PROTEIN ZDS1-RELATED"/>
    <property type="match status" value="1"/>
</dbReference>
<feature type="region of interest" description="Disordered" evidence="1">
    <location>
        <begin position="323"/>
        <end position="544"/>
    </location>
</feature>
<evidence type="ECO:0000256" key="1">
    <source>
        <dbReference type="SAM" id="MobiDB-lite"/>
    </source>
</evidence>
<dbReference type="EMBL" id="JARKIE010000167">
    <property type="protein sequence ID" value="KAJ7672678.1"/>
    <property type="molecule type" value="Genomic_DNA"/>
</dbReference>
<dbReference type="AlphaFoldDB" id="A0AAD7D057"/>
<feature type="compositionally biased region" description="Basic and acidic residues" evidence="1">
    <location>
        <begin position="250"/>
        <end position="259"/>
    </location>
</feature>
<dbReference type="InterPro" id="IPR040206">
    <property type="entry name" value="Zds1/2"/>
</dbReference>
<feature type="compositionally biased region" description="Basic and acidic residues" evidence="1">
    <location>
        <begin position="296"/>
        <end position="308"/>
    </location>
</feature>
<feature type="region of interest" description="Disordered" evidence="1">
    <location>
        <begin position="94"/>
        <end position="150"/>
    </location>
</feature>
<comment type="caution">
    <text evidence="3">The sequence shown here is derived from an EMBL/GenBank/DDBJ whole genome shotgun (WGS) entry which is preliminary data.</text>
</comment>
<organism evidence="3 4">
    <name type="scientific">Mycena rosella</name>
    <name type="common">Pink bonnet</name>
    <name type="synonym">Agaricus rosellus</name>
    <dbReference type="NCBI Taxonomy" id="1033263"/>
    <lineage>
        <taxon>Eukaryota</taxon>
        <taxon>Fungi</taxon>
        <taxon>Dikarya</taxon>
        <taxon>Basidiomycota</taxon>
        <taxon>Agaricomycotina</taxon>
        <taxon>Agaricomycetes</taxon>
        <taxon>Agaricomycetidae</taxon>
        <taxon>Agaricales</taxon>
        <taxon>Marasmiineae</taxon>
        <taxon>Mycenaceae</taxon>
        <taxon>Mycena</taxon>
    </lineage>
</organism>
<feature type="region of interest" description="Disordered" evidence="1">
    <location>
        <begin position="620"/>
        <end position="936"/>
    </location>
</feature>
<feature type="compositionally biased region" description="Basic and acidic residues" evidence="1">
    <location>
        <begin position="456"/>
        <end position="488"/>
    </location>
</feature>
<evidence type="ECO:0000313" key="3">
    <source>
        <dbReference type="EMBL" id="KAJ7672678.1"/>
    </source>
</evidence>
<gene>
    <name evidence="3" type="ORF">B0H17DRAFT_1208711</name>
</gene>
<feature type="compositionally biased region" description="Polar residues" evidence="1">
    <location>
        <begin position="381"/>
        <end position="405"/>
    </location>
</feature>
<dbReference type="SMART" id="SM01327">
    <property type="entry name" value="Zds_C"/>
    <property type="match status" value="1"/>
</dbReference>
<sequence>MQPSEVDILREVEALRDIRRRSTTPGALTLDPDLPNQGPPSPTSPYRNPDQASTSALPPPDPAPPATPASDDPFHLFWVPASLHPEIAPAEFRAFLKEHARQPPSDDDPQLQRSNSNASTVPSGLGRKKSMLSRPYQPSENDSADDTVVPLRRNRSSIYSTNKNQGPQLTISDLQKLEELAEEASTSDDPAKLRNILRRSLSLNLSPLALDAANLGDEADQPIVVAPPGQFLRRTARTRIRKPGLPGDGGGHRFGERRRGPSARSTTSPALQRTSSDISSSDHGDSVESVPSRTRTFSEEGPHDRPDSFSEEALIYDAYARDEDEDMPILPPVLITSSPPSTTIEFADAAPLSESPPPQQEAPLLPEPALLEALGPVIHQPQPTRLLSPSPSDTHQSPQTLSPSRTPSPSDFDAAPSPVSPSGTPTNSPPSSSFLSTSPSPRKDKDKKGLFGIWGGDKEKEKPAKTSKKERERIEKERRDKEQREKDSGFFGSLFGGGKKKHDTPAEMPSLHGGREAAQALLGQSQRAPKSPGPPSPMGGAPGMMGGAGGINNYSRYPIHVERAIYRLSHIKLANPRRPLYEQVLISNLMFWYLGVINKAQVGAQAEQAAQAVATAAGGALNGPATGQQPGDGEKEKMEQERERERVEREAAAAQERAEKERVEREKVEREQREREMEAKKREASPRRGALTKAPPPGGPQQRRAEMPIKGPQYEMQHRSMEKEYAGYNGNGPARPNGPPGPNVAPGQVFPRQPQSPTSPKFNQQPSSPQGQEHYYYSPGEAMQQQQQQQRLPPGAMPPVDQSTWLVGGQAPPPRQHAPSPPPPAVNQGAPHRRSRSPPPPSMTHTHQQSMPTFSVDGGQGGARLGGRSLSATAVPSSQPPPTNGKIRKGQSAYAGAPANGWRRPSPGDTPPPTNGARGGEEEDMPLAVWQKQQRR</sequence>
<feature type="compositionally biased region" description="Pro residues" evidence="1">
    <location>
        <begin position="811"/>
        <end position="825"/>
    </location>
</feature>
<keyword evidence="4" id="KW-1185">Reference proteome</keyword>
<feature type="compositionally biased region" description="Polar residues" evidence="1">
    <location>
        <begin position="843"/>
        <end position="853"/>
    </location>
</feature>
<evidence type="ECO:0000259" key="2">
    <source>
        <dbReference type="SMART" id="SM01327"/>
    </source>
</evidence>
<dbReference type="GO" id="GO:0030010">
    <property type="term" value="P:establishment of cell polarity"/>
    <property type="evidence" value="ECO:0007669"/>
    <property type="project" value="TreeGrafter"/>
</dbReference>
<reference evidence="3" key="1">
    <citation type="submission" date="2023-03" db="EMBL/GenBank/DDBJ databases">
        <title>Massive genome expansion in bonnet fungi (Mycena s.s.) driven by repeated elements and novel gene families across ecological guilds.</title>
        <authorList>
            <consortium name="Lawrence Berkeley National Laboratory"/>
            <person name="Harder C.B."/>
            <person name="Miyauchi S."/>
            <person name="Viragh M."/>
            <person name="Kuo A."/>
            <person name="Thoen E."/>
            <person name="Andreopoulos B."/>
            <person name="Lu D."/>
            <person name="Skrede I."/>
            <person name="Drula E."/>
            <person name="Henrissat B."/>
            <person name="Morin E."/>
            <person name="Kohler A."/>
            <person name="Barry K."/>
            <person name="LaButti K."/>
            <person name="Morin E."/>
            <person name="Salamov A."/>
            <person name="Lipzen A."/>
            <person name="Mereny Z."/>
            <person name="Hegedus B."/>
            <person name="Baldrian P."/>
            <person name="Stursova M."/>
            <person name="Weitz H."/>
            <person name="Taylor A."/>
            <person name="Grigoriev I.V."/>
            <person name="Nagy L.G."/>
            <person name="Martin F."/>
            <person name="Kauserud H."/>
        </authorList>
    </citation>
    <scope>NUCLEOTIDE SEQUENCE</scope>
    <source>
        <strain evidence="3">CBHHK067</strain>
    </source>
</reference>
<feature type="compositionally biased region" description="Polar residues" evidence="1">
    <location>
        <begin position="111"/>
        <end position="122"/>
    </location>
</feature>
<feature type="compositionally biased region" description="Pro residues" evidence="1">
    <location>
        <begin position="57"/>
        <end position="67"/>
    </location>
</feature>
<feature type="domain" description="Protein Zds1 C-terminal" evidence="2">
    <location>
        <begin position="546"/>
        <end position="598"/>
    </location>
</feature>
<dbReference type="GO" id="GO:0010971">
    <property type="term" value="P:positive regulation of G2/M transition of mitotic cell cycle"/>
    <property type="evidence" value="ECO:0007669"/>
    <property type="project" value="TreeGrafter"/>
</dbReference>
<dbReference type="Pfam" id="PF08632">
    <property type="entry name" value="Zds_C"/>
    <property type="match status" value="1"/>
</dbReference>
<feature type="compositionally biased region" description="Polar residues" evidence="1">
    <location>
        <begin position="263"/>
        <end position="274"/>
    </location>
</feature>
<feature type="region of interest" description="Disordered" evidence="1">
    <location>
        <begin position="17"/>
        <end position="75"/>
    </location>
</feature>
<dbReference type="PANTHER" id="PTHR28089:SF1">
    <property type="entry name" value="PROTEIN ZDS1-RELATED"/>
    <property type="match status" value="1"/>
</dbReference>
<evidence type="ECO:0000313" key="4">
    <source>
        <dbReference type="Proteomes" id="UP001221757"/>
    </source>
</evidence>
<feature type="compositionally biased region" description="Low complexity" evidence="1">
    <location>
        <begin position="361"/>
        <end position="374"/>
    </location>
</feature>
<proteinExistence type="predicted"/>
<dbReference type="Proteomes" id="UP001221757">
    <property type="component" value="Unassembled WGS sequence"/>
</dbReference>
<accession>A0AAD7D057</accession>
<name>A0AAD7D057_MYCRO</name>
<feature type="compositionally biased region" description="Polar residues" evidence="1">
    <location>
        <begin position="335"/>
        <end position="344"/>
    </location>
</feature>
<dbReference type="GO" id="GO:0005737">
    <property type="term" value="C:cytoplasm"/>
    <property type="evidence" value="ECO:0007669"/>
    <property type="project" value="TreeGrafter"/>
</dbReference>